<feature type="region of interest" description="Disordered" evidence="1">
    <location>
        <begin position="200"/>
        <end position="254"/>
    </location>
</feature>
<dbReference type="AlphaFoldDB" id="A0A4Q9MW54"/>
<dbReference type="GO" id="GO:0003676">
    <property type="term" value="F:nucleic acid binding"/>
    <property type="evidence" value="ECO:0007669"/>
    <property type="project" value="InterPro"/>
</dbReference>
<name>A0A4Q9MW54_9APHY</name>
<evidence type="ECO:0000259" key="2">
    <source>
        <dbReference type="PROSITE" id="PS51673"/>
    </source>
</evidence>
<feature type="compositionally biased region" description="Pro residues" evidence="1">
    <location>
        <begin position="514"/>
        <end position="532"/>
    </location>
</feature>
<dbReference type="PANTHER" id="PTHR15672:SF8">
    <property type="entry name" value="PROTEIN ENCORE"/>
    <property type="match status" value="1"/>
</dbReference>
<feature type="compositionally biased region" description="Low complexity" evidence="1">
    <location>
        <begin position="290"/>
        <end position="300"/>
    </location>
</feature>
<feature type="region of interest" description="Disordered" evidence="1">
    <location>
        <begin position="435"/>
        <end position="759"/>
    </location>
</feature>
<feature type="compositionally biased region" description="Gly residues" evidence="1">
    <location>
        <begin position="842"/>
        <end position="852"/>
    </location>
</feature>
<feature type="compositionally biased region" description="Pro residues" evidence="1">
    <location>
        <begin position="482"/>
        <end position="498"/>
    </location>
</feature>
<feature type="compositionally biased region" description="Low complexity" evidence="1">
    <location>
        <begin position="533"/>
        <end position="542"/>
    </location>
</feature>
<dbReference type="Proteomes" id="UP000292957">
    <property type="component" value="Unassembled WGS sequence"/>
</dbReference>
<feature type="region of interest" description="Disordered" evidence="1">
    <location>
        <begin position="822"/>
        <end position="864"/>
    </location>
</feature>
<feature type="compositionally biased region" description="Low complexity" evidence="1">
    <location>
        <begin position="342"/>
        <end position="376"/>
    </location>
</feature>
<organism evidence="3">
    <name type="scientific">Dichomitus squalens</name>
    <dbReference type="NCBI Taxonomy" id="114155"/>
    <lineage>
        <taxon>Eukaryota</taxon>
        <taxon>Fungi</taxon>
        <taxon>Dikarya</taxon>
        <taxon>Basidiomycota</taxon>
        <taxon>Agaricomycotina</taxon>
        <taxon>Agaricomycetes</taxon>
        <taxon>Polyporales</taxon>
        <taxon>Polyporaceae</taxon>
        <taxon>Dichomitus</taxon>
    </lineage>
</organism>
<feature type="compositionally biased region" description="Pro residues" evidence="1">
    <location>
        <begin position="456"/>
        <end position="471"/>
    </location>
</feature>
<gene>
    <name evidence="3" type="ORF">BD311DRAFT_754504</name>
</gene>
<feature type="region of interest" description="Disordered" evidence="1">
    <location>
        <begin position="1"/>
        <end position="89"/>
    </location>
</feature>
<reference evidence="3" key="1">
    <citation type="submission" date="2019-01" db="EMBL/GenBank/DDBJ databases">
        <title>Draft genome sequences of three monokaryotic isolates of the white-rot basidiomycete fungus Dichomitus squalens.</title>
        <authorList>
            <consortium name="DOE Joint Genome Institute"/>
            <person name="Lopez S.C."/>
            <person name="Andreopoulos B."/>
            <person name="Pangilinan J."/>
            <person name="Lipzen A."/>
            <person name="Riley R."/>
            <person name="Ahrendt S."/>
            <person name="Ng V."/>
            <person name="Barry K."/>
            <person name="Daum C."/>
            <person name="Grigoriev I.V."/>
            <person name="Hilden K.S."/>
            <person name="Makela M.R."/>
            <person name="de Vries R.P."/>
        </authorList>
    </citation>
    <scope>NUCLEOTIDE SEQUENCE [LARGE SCALE GENOMIC DNA]</scope>
    <source>
        <strain evidence="3">OM18370.1</strain>
    </source>
</reference>
<dbReference type="InterPro" id="IPR036867">
    <property type="entry name" value="R3H_dom_sf"/>
</dbReference>
<feature type="compositionally biased region" description="Acidic residues" evidence="1">
    <location>
        <begin position="226"/>
        <end position="235"/>
    </location>
</feature>
<feature type="compositionally biased region" description="Low complexity" evidence="1">
    <location>
        <begin position="738"/>
        <end position="748"/>
    </location>
</feature>
<dbReference type="InterPro" id="IPR051937">
    <property type="entry name" value="R3H_domain_containing"/>
</dbReference>
<dbReference type="SUPFAM" id="SSF82708">
    <property type="entry name" value="R3H domain"/>
    <property type="match status" value="1"/>
</dbReference>
<feature type="domain" description="SUZ" evidence="2">
    <location>
        <begin position="182"/>
        <end position="277"/>
    </location>
</feature>
<protein>
    <recommendedName>
        <fullName evidence="2">SUZ domain-containing protein</fullName>
    </recommendedName>
</protein>
<dbReference type="InterPro" id="IPR024771">
    <property type="entry name" value="SUZ"/>
</dbReference>
<evidence type="ECO:0000313" key="3">
    <source>
        <dbReference type="EMBL" id="TBU30536.1"/>
    </source>
</evidence>
<feature type="region of interest" description="Disordered" evidence="1">
    <location>
        <begin position="281"/>
        <end position="414"/>
    </location>
</feature>
<dbReference type="PROSITE" id="PS51673">
    <property type="entry name" value="SUZ"/>
    <property type="match status" value="1"/>
</dbReference>
<dbReference type="Gene3D" id="3.30.1370.50">
    <property type="entry name" value="R3H-like domain"/>
    <property type="match status" value="1"/>
</dbReference>
<dbReference type="Pfam" id="PF12752">
    <property type="entry name" value="SUZ"/>
    <property type="match status" value="1"/>
</dbReference>
<feature type="compositionally biased region" description="Low complexity" evidence="1">
    <location>
        <begin position="671"/>
        <end position="695"/>
    </location>
</feature>
<dbReference type="PANTHER" id="PTHR15672">
    <property type="entry name" value="CAMP-REGULATED PHOSPHOPROTEIN 21 RELATED R3H DOMAIN CONTAINING PROTEIN"/>
    <property type="match status" value="1"/>
</dbReference>
<dbReference type="OrthoDB" id="278430at2759"/>
<dbReference type="CDD" id="cd02642">
    <property type="entry name" value="R3H_encore_like"/>
    <property type="match status" value="1"/>
</dbReference>
<accession>A0A4Q9MW54</accession>
<feature type="compositionally biased region" description="Low complexity" evidence="1">
    <location>
        <begin position="35"/>
        <end position="49"/>
    </location>
</feature>
<dbReference type="EMBL" id="ML143405">
    <property type="protein sequence ID" value="TBU30536.1"/>
    <property type="molecule type" value="Genomic_DNA"/>
</dbReference>
<feature type="compositionally biased region" description="Low complexity" evidence="1">
    <location>
        <begin position="236"/>
        <end position="252"/>
    </location>
</feature>
<feature type="compositionally biased region" description="Polar residues" evidence="1">
    <location>
        <begin position="588"/>
        <end position="602"/>
    </location>
</feature>
<sequence>MSADFMLPPSEAPEHATHYTQPGLSLSPPDIGMGTASSDSATASTSVSAPDIHTERSLSLSPITASPSYNSASLTSSLGAKPESSLSDLGAMEPTATASTIVDVEPDPQIVEALKSKDRIYVLKLGEQMEALIKERRPRLDLTPSTSYQRLLIHRCSSYYKLSLEKDSVTSSIAVYYRTESRIPVRRICELVPVEDSAQPAFQIMRRPDRGPRGRQHSHPSSTAGEDADTSDVDASEAGSIGGVSSAASTSARRYKTIEEREAEYNQARSRIFMGFEDKKEKEKDMSANSSTFSLVSGSGSTSGGRGSSIGDIDDSASSAPTESEWSGPVTRDKRDSRRGPSSTNSSVRSLRSSVASFNANGSGSSRNSRATSPSFTYPTLYEPASSSPYEQGQLGNPQPPPPSGYVTQYVYPAYQPHPPGQQYMGQYYYPQYHYPPPSVQHTDPVTPGGPDAMYQPPPNPPPQPSYPPPYMWSNSSSPGQQQPPPHPHLPPQHPQPGIPTSHYPDSQSQGHPMLPPMQNPSQFPPYAPGPTPYGYGMPSYYRQPYQPGALMGPPPPPIPSQMYHSGPMPDPVGSNTGHGMDGHHISRTSSRNSNGHGSINNKRGGGPRTRGSWTYGPGAGASGFNHNVGGLPNGTAQNDAYGPRLSTNMRRQSGTSSGGSAGARTPADETSSTASSSTTSSSSRRTFTSTSTSSKHPLPARPDWAVGLKPQHPRHHDHHNDAASRTMSPARMGGGPPHHQAQPALQPNDFPPLSSVPATRQPVVGGAWTNASLSRVMLPGPQANTNPQGTALVHYPTSQTSSPQAPSAPVPAALGRLDERDPAFERPPPKSAELFNPKAGGRNGNGSGGRVENGRSRANTGASAAGLADKLNFMVLADPEGIGRDVPLSVHDANNGEAVVAIVAGDTAAALS</sequence>
<feature type="compositionally biased region" description="Polar residues" evidence="1">
    <location>
        <begin position="57"/>
        <end position="78"/>
    </location>
</feature>
<evidence type="ECO:0000256" key="1">
    <source>
        <dbReference type="SAM" id="MobiDB-lite"/>
    </source>
</evidence>
<proteinExistence type="predicted"/>